<dbReference type="EMBL" id="JACHJT010000001">
    <property type="protein sequence ID" value="MBB4931353.1"/>
    <property type="molecule type" value="Genomic_DNA"/>
</dbReference>
<feature type="compositionally biased region" description="Basic and acidic residues" evidence="1">
    <location>
        <begin position="264"/>
        <end position="273"/>
    </location>
</feature>
<evidence type="ECO:0000313" key="3">
    <source>
        <dbReference type="EMBL" id="MBB4931353.1"/>
    </source>
</evidence>
<name>A0A7W7RG39_9ACTN</name>
<dbReference type="Proteomes" id="UP000523007">
    <property type="component" value="Unassembled WGS sequence"/>
</dbReference>
<feature type="compositionally biased region" description="Basic and acidic residues" evidence="1">
    <location>
        <begin position="228"/>
        <end position="251"/>
    </location>
</feature>
<feature type="transmembrane region" description="Helical" evidence="2">
    <location>
        <begin position="97"/>
        <end position="117"/>
    </location>
</feature>
<feature type="compositionally biased region" description="Basic and acidic residues" evidence="1">
    <location>
        <begin position="399"/>
        <end position="412"/>
    </location>
</feature>
<comment type="caution">
    <text evidence="3">The sequence shown here is derived from an EMBL/GenBank/DDBJ whole genome shotgun (WGS) entry which is preliminary data.</text>
</comment>
<keyword evidence="4" id="KW-1185">Reference proteome</keyword>
<keyword evidence="2" id="KW-1133">Transmembrane helix</keyword>
<accession>A0A7W7RG39</accession>
<evidence type="ECO:0000256" key="1">
    <source>
        <dbReference type="SAM" id="MobiDB-lite"/>
    </source>
</evidence>
<keyword evidence="2" id="KW-0472">Membrane</keyword>
<feature type="compositionally biased region" description="Low complexity" evidence="1">
    <location>
        <begin position="370"/>
        <end position="397"/>
    </location>
</feature>
<protein>
    <recommendedName>
        <fullName evidence="5">DUF2637 domain-containing protein</fullName>
    </recommendedName>
</protein>
<evidence type="ECO:0008006" key="5">
    <source>
        <dbReference type="Google" id="ProtNLM"/>
    </source>
</evidence>
<evidence type="ECO:0000256" key="2">
    <source>
        <dbReference type="SAM" id="Phobius"/>
    </source>
</evidence>
<feature type="compositionally biased region" description="Basic and acidic residues" evidence="1">
    <location>
        <begin position="318"/>
        <end position="327"/>
    </location>
</feature>
<evidence type="ECO:0000313" key="4">
    <source>
        <dbReference type="Proteomes" id="UP000523007"/>
    </source>
</evidence>
<reference evidence="3 4" key="1">
    <citation type="submission" date="2020-08" db="EMBL/GenBank/DDBJ databases">
        <title>Sequencing the genomes of 1000 actinobacteria strains.</title>
        <authorList>
            <person name="Klenk H.-P."/>
        </authorList>
    </citation>
    <scope>NUCLEOTIDE SEQUENCE [LARGE SCALE GENOMIC DNA]</scope>
    <source>
        <strain evidence="3 4">DSM 102030</strain>
    </source>
</reference>
<keyword evidence="2" id="KW-0812">Transmembrane</keyword>
<dbReference type="RefSeq" id="WP_184577410.1">
    <property type="nucleotide sequence ID" value="NZ_JACHJT010000001.1"/>
</dbReference>
<feature type="region of interest" description="Disordered" evidence="1">
    <location>
        <begin position="228"/>
        <end position="415"/>
    </location>
</feature>
<organism evidence="3 4">
    <name type="scientific">Lipingzhangella halophila</name>
    <dbReference type="NCBI Taxonomy" id="1783352"/>
    <lineage>
        <taxon>Bacteria</taxon>
        <taxon>Bacillati</taxon>
        <taxon>Actinomycetota</taxon>
        <taxon>Actinomycetes</taxon>
        <taxon>Streptosporangiales</taxon>
        <taxon>Nocardiopsidaceae</taxon>
        <taxon>Lipingzhangella</taxon>
    </lineage>
</organism>
<dbReference type="AlphaFoldDB" id="A0A7W7RG39"/>
<feature type="compositionally biased region" description="Polar residues" evidence="1">
    <location>
        <begin position="1"/>
        <end position="16"/>
    </location>
</feature>
<feature type="compositionally biased region" description="Basic and acidic residues" evidence="1">
    <location>
        <begin position="281"/>
        <end position="291"/>
    </location>
</feature>
<feature type="compositionally biased region" description="Polar residues" evidence="1">
    <location>
        <begin position="304"/>
        <end position="316"/>
    </location>
</feature>
<feature type="transmembrane region" description="Helical" evidence="2">
    <location>
        <begin position="129"/>
        <end position="148"/>
    </location>
</feature>
<gene>
    <name evidence="3" type="ORF">F4561_002173</name>
</gene>
<sequence>MNPTNHQRDQPQNQWLSLPMHPLSWELNKPTENPDPPERDEDPPDQQEAASPQAPTSRRATRLFGRAQDAAAVRNYQTHPDVAALNIERWRARCNTLIWVGVLFFLGWTTPNVQQFVAGDAAPGSPVWVTAWFVEPAIALPLMGILWAEQVAGRYGVRLSGWPRFTKWFALGATYSMNTWPYWAAQDAQGIVVHSIPPLMVFMFAEVLPIVRERMTASVWAARGEAIRRQGDPGDAPDRTDPASDRSDRFVETATRVMEVIRSTPEDRTDPPRELPPGEVESDRIEPDPVADRSVGSNRAGLESGSNHASFGSSMPAQEREEDRTEPVTESVPSPPGPKSDPQRNRTESEPFPDRSDAPAGDGSDHASPDRTGAGTDSTGSDGVSDSSGDSVRSIGSHRSMETVRSEMRESIRSGALDRNTADRIVEVLKVGKARARKLRDWAEAEGLFHEESAVNE</sequence>
<feature type="region of interest" description="Disordered" evidence="1">
    <location>
        <begin position="1"/>
        <end position="59"/>
    </location>
</feature>
<feature type="compositionally biased region" description="Polar residues" evidence="1">
    <location>
        <begin position="49"/>
        <end position="58"/>
    </location>
</feature>
<proteinExistence type="predicted"/>
<feature type="compositionally biased region" description="Basic and acidic residues" evidence="1">
    <location>
        <begin position="341"/>
        <end position="369"/>
    </location>
</feature>